<dbReference type="EMBL" id="JAMKFB020000024">
    <property type="protein sequence ID" value="KAL0156138.1"/>
    <property type="molecule type" value="Genomic_DNA"/>
</dbReference>
<accession>A0ABD0N746</accession>
<dbReference type="Pfam" id="PF13637">
    <property type="entry name" value="Ank_4"/>
    <property type="match status" value="1"/>
</dbReference>
<reference evidence="1 2" key="1">
    <citation type="submission" date="2024-05" db="EMBL/GenBank/DDBJ databases">
        <title>Genome sequencing and assembly of Indian major carp, Cirrhinus mrigala (Hamilton, 1822).</title>
        <authorList>
            <person name="Mohindra V."/>
            <person name="Chowdhury L.M."/>
            <person name="Lal K."/>
            <person name="Jena J.K."/>
        </authorList>
    </citation>
    <scope>NUCLEOTIDE SEQUENCE [LARGE SCALE GENOMIC DNA]</scope>
    <source>
        <strain evidence="1">CM1030</strain>
        <tissue evidence="1">Blood</tissue>
    </source>
</reference>
<sequence length="56" mass="6247">ALLSLGASPDYRDRCGLTPLYHSVLTGGETSCCETLLYYRARLGVRDENGWDESHQ</sequence>
<dbReference type="InterPro" id="IPR036770">
    <property type="entry name" value="Ankyrin_rpt-contain_sf"/>
</dbReference>
<evidence type="ECO:0000313" key="2">
    <source>
        <dbReference type="Proteomes" id="UP001529510"/>
    </source>
</evidence>
<name>A0ABD0N746_CIRMR</name>
<feature type="non-terminal residue" evidence="1">
    <location>
        <position position="1"/>
    </location>
</feature>
<dbReference type="PANTHER" id="PTHR24135">
    <property type="entry name" value="SH3 AND MULTIPLE ANKYRIN REPEAT DOMAINS PROTEIN"/>
    <property type="match status" value="1"/>
</dbReference>
<comment type="caution">
    <text evidence="1">The sequence shown here is derived from an EMBL/GenBank/DDBJ whole genome shotgun (WGS) entry which is preliminary data.</text>
</comment>
<organism evidence="1 2">
    <name type="scientific">Cirrhinus mrigala</name>
    <name type="common">Mrigala</name>
    <dbReference type="NCBI Taxonomy" id="683832"/>
    <lineage>
        <taxon>Eukaryota</taxon>
        <taxon>Metazoa</taxon>
        <taxon>Chordata</taxon>
        <taxon>Craniata</taxon>
        <taxon>Vertebrata</taxon>
        <taxon>Euteleostomi</taxon>
        <taxon>Actinopterygii</taxon>
        <taxon>Neopterygii</taxon>
        <taxon>Teleostei</taxon>
        <taxon>Ostariophysi</taxon>
        <taxon>Cypriniformes</taxon>
        <taxon>Cyprinidae</taxon>
        <taxon>Labeoninae</taxon>
        <taxon>Labeonini</taxon>
        <taxon>Cirrhinus</taxon>
    </lineage>
</organism>
<dbReference type="PANTHER" id="PTHR24135:SF3">
    <property type="entry name" value="SH3 AND MULTIPLE ANKYRIN REPEAT DOMAINS PROTEIN 1"/>
    <property type="match status" value="1"/>
</dbReference>
<dbReference type="Gene3D" id="1.25.40.20">
    <property type="entry name" value="Ankyrin repeat-containing domain"/>
    <property type="match status" value="1"/>
</dbReference>
<protein>
    <submittedName>
        <fullName evidence="1">Uncharacterized protein</fullName>
    </submittedName>
</protein>
<dbReference type="Proteomes" id="UP001529510">
    <property type="component" value="Unassembled WGS sequence"/>
</dbReference>
<feature type="non-terminal residue" evidence="1">
    <location>
        <position position="56"/>
    </location>
</feature>
<dbReference type="InterPro" id="IPR002110">
    <property type="entry name" value="Ankyrin_rpt"/>
</dbReference>
<proteinExistence type="predicted"/>
<dbReference type="InterPro" id="IPR051569">
    <property type="entry name" value="SHANK"/>
</dbReference>
<keyword evidence="2" id="KW-1185">Reference proteome</keyword>
<dbReference type="AlphaFoldDB" id="A0ABD0N746"/>
<evidence type="ECO:0000313" key="1">
    <source>
        <dbReference type="EMBL" id="KAL0156138.1"/>
    </source>
</evidence>
<dbReference type="SUPFAM" id="SSF48403">
    <property type="entry name" value="Ankyrin repeat"/>
    <property type="match status" value="1"/>
</dbReference>
<gene>
    <name evidence="1" type="ORF">M9458_047384</name>
</gene>